<dbReference type="Gene3D" id="3.40.50.1820">
    <property type="entry name" value="alpha/beta hydrolase"/>
    <property type="match status" value="1"/>
</dbReference>
<protein>
    <recommendedName>
        <fullName evidence="1">AB hydrolase-1 domain-containing protein</fullName>
    </recommendedName>
</protein>
<dbReference type="InterPro" id="IPR000073">
    <property type="entry name" value="AB_hydrolase_1"/>
</dbReference>
<reference evidence="2" key="1">
    <citation type="submission" date="2021-05" db="EMBL/GenBank/DDBJ databases">
        <title>The genome of the haptophyte Pavlova lutheri (Diacronema luteri, Pavlovales) - a model for lipid biosynthesis in eukaryotic algae.</title>
        <authorList>
            <person name="Hulatt C.J."/>
            <person name="Posewitz M.C."/>
        </authorList>
    </citation>
    <scope>NUCLEOTIDE SEQUENCE</scope>
    <source>
        <strain evidence="2">NIVA-4/92</strain>
    </source>
</reference>
<evidence type="ECO:0000259" key="1">
    <source>
        <dbReference type="Pfam" id="PF00561"/>
    </source>
</evidence>
<dbReference type="InterPro" id="IPR029058">
    <property type="entry name" value="AB_hydrolase_fold"/>
</dbReference>
<dbReference type="Pfam" id="PF00561">
    <property type="entry name" value="Abhydrolase_1"/>
    <property type="match status" value="1"/>
</dbReference>
<evidence type="ECO:0000313" key="3">
    <source>
        <dbReference type="Proteomes" id="UP000751190"/>
    </source>
</evidence>
<proteinExistence type="predicted"/>
<name>A0A8J5X2G8_DIALT</name>
<gene>
    <name evidence="2" type="ORF">KFE25_005687</name>
</gene>
<sequence length="231" mass="24953">MTAHRLRRRYGHSVLLLDWLHHGRSGSPASASALSASALLAQLRASLEHVGWTGADHADGRLTLAGCSLGGALAMLYTSAFDADVDRLVLVAPAGFDEPWHRLSHAGRVAARALVRATAAVGAAPRARGTPLGRLVAHAHLISDTPRYGNARDWFDTAAARRKPTLLVCAAFDELHRADAWARCRADDRTFRLRTLAVNHALLCQHLDCLRLDLDAAAWHAEGAAEPHSRL</sequence>
<dbReference type="OMA" id="GCWERSA"/>
<accession>A0A8J5X2G8</accession>
<dbReference type="AlphaFoldDB" id="A0A8J5X2G8"/>
<dbReference type="OrthoDB" id="408373at2759"/>
<evidence type="ECO:0000313" key="2">
    <source>
        <dbReference type="EMBL" id="KAG8459176.1"/>
    </source>
</evidence>
<comment type="caution">
    <text evidence="2">The sequence shown here is derived from an EMBL/GenBank/DDBJ whole genome shotgun (WGS) entry which is preliminary data.</text>
</comment>
<dbReference type="Proteomes" id="UP000751190">
    <property type="component" value="Unassembled WGS sequence"/>
</dbReference>
<dbReference type="SUPFAM" id="SSF53474">
    <property type="entry name" value="alpha/beta-Hydrolases"/>
    <property type="match status" value="1"/>
</dbReference>
<organism evidence="2 3">
    <name type="scientific">Diacronema lutheri</name>
    <name type="common">Unicellular marine alga</name>
    <name type="synonym">Monochrysis lutheri</name>
    <dbReference type="NCBI Taxonomy" id="2081491"/>
    <lineage>
        <taxon>Eukaryota</taxon>
        <taxon>Haptista</taxon>
        <taxon>Haptophyta</taxon>
        <taxon>Pavlovophyceae</taxon>
        <taxon>Pavlovales</taxon>
        <taxon>Pavlovaceae</taxon>
        <taxon>Diacronema</taxon>
    </lineage>
</organism>
<feature type="domain" description="AB hydrolase-1" evidence="1">
    <location>
        <begin position="9"/>
        <end position="106"/>
    </location>
</feature>
<dbReference type="EMBL" id="JAGTXO010000043">
    <property type="protein sequence ID" value="KAG8459176.1"/>
    <property type="molecule type" value="Genomic_DNA"/>
</dbReference>
<keyword evidence="3" id="KW-1185">Reference proteome</keyword>